<evidence type="ECO:0000256" key="1">
    <source>
        <dbReference type="SAM" id="Phobius"/>
    </source>
</evidence>
<organism evidence="3 4">
    <name type="scientific">Paxillus involutus ATCC 200175</name>
    <dbReference type="NCBI Taxonomy" id="664439"/>
    <lineage>
        <taxon>Eukaryota</taxon>
        <taxon>Fungi</taxon>
        <taxon>Dikarya</taxon>
        <taxon>Basidiomycota</taxon>
        <taxon>Agaricomycotina</taxon>
        <taxon>Agaricomycetes</taxon>
        <taxon>Agaricomycetidae</taxon>
        <taxon>Boletales</taxon>
        <taxon>Paxilineae</taxon>
        <taxon>Paxillaceae</taxon>
        <taxon>Paxillus</taxon>
    </lineage>
</organism>
<evidence type="ECO:0000313" key="3">
    <source>
        <dbReference type="EMBL" id="KIJ11076.1"/>
    </source>
</evidence>
<dbReference type="Pfam" id="PF20151">
    <property type="entry name" value="DUF6533"/>
    <property type="match status" value="1"/>
</dbReference>
<dbReference type="EMBL" id="KN819387">
    <property type="protein sequence ID" value="KIJ11076.1"/>
    <property type="molecule type" value="Genomic_DNA"/>
</dbReference>
<keyword evidence="1" id="KW-1133">Transmembrane helix</keyword>
<gene>
    <name evidence="3" type="ORF">PAXINDRAFT_15973</name>
</gene>
<dbReference type="AlphaFoldDB" id="A0A0C9TUZ6"/>
<accession>A0A0C9TUZ6</accession>
<name>A0A0C9TUZ6_PAXIN</name>
<protein>
    <recommendedName>
        <fullName evidence="2">DUF6533 domain-containing protein</fullName>
    </recommendedName>
</protein>
<dbReference type="InterPro" id="IPR045340">
    <property type="entry name" value="DUF6533"/>
</dbReference>
<proteinExistence type="predicted"/>
<evidence type="ECO:0000259" key="2">
    <source>
        <dbReference type="Pfam" id="PF20151"/>
    </source>
</evidence>
<dbReference type="Proteomes" id="UP000053647">
    <property type="component" value="Unassembled WGS sequence"/>
</dbReference>
<keyword evidence="1" id="KW-0812">Transmembrane</keyword>
<evidence type="ECO:0000313" key="4">
    <source>
        <dbReference type="Proteomes" id="UP000053647"/>
    </source>
</evidence>
<feature type="transmembrane region" description="Helical" evidence="1">
    <location>
        <begin position="22"/>
        <end position="42"/>
    </location>
</feature>
<feature type="domain" description="DUF6533" evidence="2">
    <location>
        <begin position="30"/>
        <end position="72"/>
    </location>
</feature>
<dbReference type="OrthoDB" id="2681239at2759"/>
<keyword evidence="1" id="KW-0472">Membrane</keyword>
<dbReference type="HOGENOM" id="CLU_2413913_0_0_1"/>
<keyword evidence="4" id="KW-1185">Reference proteome</keyword>
<reference evidence="4" key="2">
    <citation type="submission" date="2015-01" db="EMBL/GenBank/DDBJ databases">
        <title>Evolutionary Origins and Diversification of the Mycorrhizal Mutualists.</title>
        <authorList>
            <consortium name="DOE Joint Genome Institute"/>
            <consortium name="Mycorrhizal Genomics Consortium"/>
            <person name="Kohler A."/>
            <person name="Kuo A."/>
            <person name="Nagy L.G."/>
            <person name="Floudas D."/>
            <person name="Copeland A."/>
            <person name="Barry K.W."/>
            <person name="Cichocki N."/>
            <person name="Veneault-Fourrey C."/>
            <person name="LaButti K."/>
            <person name="Lindquist E.A."/>
            <person name="Lipzen A."/>
            <person name="Lundell T."/>
            <person name="Morin E."/>
            <person name="Murat C."/>
            <person name="Riley R."/>
            <person name="Ohm R."/>
            <person name="Sun H."/>
            <person name="Tunlid A."/>
            <person name="Henrissat B."/>
            <person name="Grigoriev I.V."/>
            <person name="Hibbett D.S."/>
            <person name="Martin F."/>
        </authorList>
    </citation>
    <scope>NUCLEOTIDE SEQUENCE [LARGE SCALE GENOMIC DNA]</scope>
    <source>
        <strain evidence="4">ATCC 200175</strain>
    </source>
</reference>
<sequence length="92" mass="10435">MSTVQGSLSPATSNTPFVTTSALLYLSYETVSILVIWVYEYAITFDDEITFLRDSKWSIVKVLYLVCRYLMFPFLITNTFRGLPSTNTGPFA</sequence>
<reference evidence="3 4" key="1">
    <citation type="submission" date="2014-06" db="EMBL/GenBank/DDBJ databases">
        <authorList>
            <consortium name="DOE Joint Genome Institute"/>
            <person name="Kuo A."/>
            <person name="Kohler A."/>
            <person name="Nagy L.G."/>
            <person name="Floudas D."/>
            <person name="Copeland A."/>
            <person name="Barry K.W."/>
            <person name="Cichocki N."/>
            <person name="Veneault-Fourrey C."/>
            <person name="LaButti K."/>
            <person name="Lindquist E.A."/>
            <person name="Lipzen A."/>
            <person name="Lundell T."/>
            <person name="Morin E."/>
            <person name="Murat C."/>
            <person name="Sun H."/>
            <person name="Tunlid A."/>
            <person name="Henrissat B."/>
            <person name="Grigoriev I.V."/>
            <person name="Hibbett D.S."/>
            <person name="Martin F."/>
            <person name="Nordberg H.P."/>
            <person name="Cantor M.N."/>
            <person name="Hua S.X."/>
        </authorList>
    </citation>
    <scope>NUCLEOTIDE SEQUENCE [LARGE SCALE GENOMIC DNA]</scope>
    <source>
        <strain evidence="3 4">ATCC 200175</strain>
    </source>
</reference>
<feature type="transmembrane region" description="Helical" evidence="1">
    <location>
        <begin position="62"/>
        <end position="80"/>
    </location>
</feature>